<feature type="domain" description="AB hydrolase-1" evidence="1">
    <location>
        <begin position="74"/>
        <end position="171"/>
    </location>
</feature>
<dbReference type="InterPro" id="IPR029058">
    <property type="entry name" value="AB_hydrolase_fold"/>
</dbReference>
<accession>A0A221W5A3</accession>
<dbReference type="EMBL" id="CP022521">
    <property type="protein sequence ID" value="ASO20729.1"/>
    <property type="molecule type" value="Genomic_DNA"/>
</dbReference>
<dbReference type="OrthoDB" id="9804723at2"/>
<organism evidence="2 3">
    <name type="scientific">Actinoalloteichus hoggarensis</name>
    <dbReference type="NCBI Taxonomy" id="1470176"/>
    <lineage>
        <taxon>Bacteria</taxon>
        <taxon>Bacillati</taxon>
        <taxon>Actinomycetota</taxon>
        <taxon>Actinomycetes</taxon>
        <taxon>Pseudonocardiales</taxon>
        <taxon>Pseudonocardiaceae</taxon>
        <taxon>Actinoalloteichus</taxon>
    </lineage>
</organism>
<protein>
    <submittedName>
        <fullName evidence="2">Alpha/beta hydrolase family protein</fullName>
    </submittedName>
</protein>
<evidence type="ECO:0000313" key="3">
    <source>
        <dbReference type="Proteomes" id="UP000204221"/>
    </source>
</evidence>
<dbReference type="GO" id="GO:0016787">
    <property type="term" value="F:hydrolase activity"/>
    <property type="evidence" value="ECO:0007669"/>
    <property type="project" value="UniProtKB-KW"/>
</dbReference>
<keyword evidence="2" id="KW-0378">Hydrolase</keyword>
<dbReference type="AlphaFoldDB" id="A0A221W5A3"/>
<dbReference type="Proteomes" id="UP000204221">
    <property type="component" value="Chromosome"/>
</dbReference>
<keyword evidence="3" id="KW-1185">Reference proteome</keyword>
<sequence length="301" mass="32673">MDAVKSFASATLNSLSRVSGSLAGKGAFQLFGMPMARSSLRPAERERLGTARREQLRINRSAVSVYRWGTGERPVLLVHGWQSRGSRLTDLVPGLLEQGRSVITFDAPAHGDSTGRSATIHHYREILSRLQERHGVFEAIVAHSVGVLGAFYSLAHGGVEARRLVSISGVCDFAHLVDEFCAILKIRDPLKAQLLREIGARLFPDLPADRMPFSITHAAEAVAIPALVVHDEHDDRIEVTQGRRIAAALGHQARLVITTGLGHRRILGDDEVIRTVLDFVAEDATRRDGPTAPVAAPVSAD</sequence>
<dbReference type="KEGG" id="ahg:AHOG_15515"/>
<gene>
    <name evidence="2" type="ORF">AHOG_15515</name>
</gene>
<dbReference type="InterPro" id="IPR000073">
    <property type="entry name" value="AB_hydrolase_1"/>
</dbReference>
<reference evidence="2 3" key="1">
    <citation type="submission" date="2017-07" db="EMBL/GenBank/DDBJ databases">
        <title>Complete genome sequence of Actinoalloteichus hoggarensis DSM 45943, type strain of Actinoalloteichus hoggarensis.</title>
        <authorList>
            <person name="Ruckert C."/>
            <person name="Nouioui I."/>
            <person name="Willmese J."/>
            <person name="van Wezel G."/>
            <person name="Klenk H.-P."/>
            <person name="Kalinowski J."/>
            <person name="Zotchev S.B."/>
        </authorList>
    </citation>
    <scope>NUCLEOTIDE SEQUENCE [LARGE SCALE GENOMIC DNA]</scope>
    <source>
        <strain evidence="2 3">DSM 45943</strain>
    </source>
</reference>
<dbReference type="SUPFAM" id="SSF53474">
    <property type="entry name" value="alpha/beta-Hydrolases"/>
    <property type="match status" value="1"/>
</dbReference>
<dbReference type="RefSeq" id="WP_093942018.1">
    <property type="nucleotide sequence ID" value="NZ_CP022521.1"/>
</dbReference>
<evidence type="ECO:0000313" key="2">
    <source>
        <dbReference type="EMBL" id="ASO20729.1"/>
    </source>
</evidence>
<dbReference type="Pfam" id="PF00561">
    <property type="entry name" value="Abhydrolase_1"/>
    <property type="match status" value="1"/>
</dbReference>
<proteinExistence type="predicted"/>
<name>A0A221W5A3_9PSEU</name>
<evidence type="ECO:0000259" key="1">
    <source>
        <dbReference type="Pfam" id="PF00561"/>
    </source>
</evidence>
<dbReference type="Gene3D" id="3.40.50.1820">
    <property type="entry name" value="alpha/beta hydrolase"/>
    <property type="match status" value="1"/>
</dbReference>